<dbReference type="Proteomes" id="UP000618319">
    <property type="component" value="Unassembled WGS sequence"/>
</dbReference>
<keyword evidence="5" id="KW-0998">Cell outer membrane</keyword>
<dbReference type="Gene3D" id="1.25.40.390">
    <property type="match status" value="1"/>
</dbReference>
<evidence type="ECO:0000313" key="8">
    <source>
        <dbReference type="EMBL" id="MBE8719952.1"/>
    </source>
</evidence>
<evidence type="ECO:0000256" key="4">
    <source>
        <dbReference type="ARBA" id="ARBA00023136"/>
    </source>
</evidence>
<dbReference type="InterPro" id="IPR011990">
    <property type="entry name" value="TPR-like_helical_dom_sf"/>
</dbReference>
<dbReference type="Pfam" id="PF07980">
    <property type="entry name" value="SusD_RagB"/>
    <property type="match status" value="1"/>
</dbReference>
<gene>
    <name evidence="8" type="ORF">C4F40_04305</name>
</gene>
<evidence type="ECO:0000256" key="2">
    <source>
        <dbReference type="ARBA" id="ARBA00006275"/>
    </source>
</evidence>
<evidence type="ECO:0000256" key="1">
    <source>
        <dbReference type="ARBA" id="ARBA00004442"/>
    </source>
</evidence>
<dbReference type="EMBL" id="PSKQ01000017">
    <property type="protein sequence ID" value="MBE8719952.1"/>
    <property type="molecule type" value="Genomic_DNA"/>
</dbReference>
<comment type="subcellular location">
    <subcellularLocation>
        <location evidence="1">Cell outer membrane</location>
    </subcellularLocation>
</comment>
<proteinExistence type="inferred from homology"/>
<feature type="domain" description="RagB/SusD" evidence="6">
    <location>
        <begin position="331"/>
        <end position="404"/>
    </location>
</feature>
<sequence>MRNYLLYVLPALLCTGCSGFLDIKPDQKMAIPNTLEHADLLLNDYTSMNTGYPALGEISADDYFLRSNNWQSISDMDERQAYIWQDEDIVNTVQWQNPYQTIYRSNQVLEVLGELDRNVETAKYDKIFGGAHFYRAFALHQVARVFAPAYDPNSANQELGIPLRLSPDLDIKSIRATLQQTFEQITNDYKQAVMSLPITETLLGRPSKASAYAGLARMYLDMADYEQAYRYADSCLGIYSALQDFNDVNLGSAMPITRFNKEVLFSAASSLAGPLAQTFARIDTNLYKSYYDDDLRKQAFFQHNTNDVGTYAFKGTYSGSHVGVFVGLTTSELYLIRSEAAVRTNRPDQALSDVNHLLMHRWNEDVPYPDITEQQPDRLLEIILDERRKELIFRGQRWADLKRLNQDPRFAKTLMRNIDGQEYRLEPNSPKYAIKIPLIVIEETGMEQNKR</sequence>
<evidence type="ECO:0000256" key="5">
    <source>
        <dbReference type="ARBA" id="ARBA00023237"/>
    </source>
</evidence>
<reference evidence="8 9" key="1">
    <citation type="submission" date="2018-02" db="EMBL/GenBank/DDBJ databases">
        <title>Sphingobacterium KA21.</title>
        <authorList>
            <person name="Vasarhelyi B.M."/>
            <person name="Deshmukh S."/>
            <person name="Balint B."/>
            <person name="Kukolya J."/>
        </authorList>
    </citation>
    <scope>NUCLEOTIDE SEQUENCE [LARGE SCALE GENOMIC DNA]</scope>
    <source>
        <strain evidence="8 9">Ka21</strain>
    </source>
</reference>
<keyword evidence="9" id="KW-1185">Reference proteome</keyword>
<evidence type="ECO:0000313" key="9">
    <source>
        <dbReference type="Proteomes" id="UP000618319"/>
    </source>
</evidence>
<comment type="similarity">
    <text evidence="2">Belongs to the SusD family.</text>
</comment>
<organism evidence="8 9">
    <name type="scientific">Sphingobacterium pedocola</name>
    <dbReference type="NCBI Taxonomy" id="2082722"/>
    <lineage>
        <taxon>Bacteria</taxon>
        <taxon>Pseudomonadati</taxon>
        <taxon>Bacteroidota</taxon>
        <taxon>Sphingobacteriia</taxon>
        <taxon>Sphingobacteriales</taxon>
        <taxon>Sphingobacteriaceae</taxon>
        <taxon>Sphingobacterium</taxon>
    </lineage>
</organism>
<evidence type="ECO:0000256" key="3">
    <source>
        <dbReference type="ARBA" id="ARBA00022729"/>
    </source>
</evidence>
<comment type="caution">
    <text evidence="8">The sequence shown here is derived from an EMBL/GenBank/DDBJ whole genome shotgun (WGS) entry which is preliminary data.</text>
</comment>
<name>A0ABR9T4M7_9SPHI</name>
<accession>A0ABR9T4M7</accession>
<dbReference type="SUPFAM" id="SSF48452">
    <property type="entry name" value="TPR-like"/>
    <property type="match status" value="1"/>
</dbReference>
<dbReference type="InterPro" id="IPR012944">
    <property type="entry name" value="SusD_RagB_dom"/>
</dbReference>
<feature type="domain" description="SusD-like N-terminal" evidence="7">
    <location>
        <begin position="20"/>
        <end position="220"/>
    </location>
</feature>
<dbReference type="InterPro" id="IPR033985">
    <property type="entry name" value="SusD-like_N"/>
</dbReference>
<dbReference type="RefSeq" id="WP_196937649.1">
    <property type="nucleotide sequence ID" value="NZ_MU158689.1"/>
</dbReference>
<evidence type="ECO:0000259" key="7">
    <source>
        <dbReference type="Pfam" id="PF14322"/>
    </source>
</evidence>
<keyword evidence="3" id="KW-0732">Signal</keyword>
<evidence type="ECO:0000259" key="6">
    <source>
        <dbReference type="Pfam" id="PF07980"/>
    </source>
</evidence>
<protein>
    <submittedName>
        <fullName evidence="8">RagB/SusD family nutrient uptake outer membrane protein</fullName>
    </submittedName>
</protein>
<dbReference type="Pfam" id="PF14322">
    <property type="entry name" value="SusD-like_3"/>
    <property type="match status" value="1"/>
</dbReference>
<keyword evidence="4" id="KW-0472">Membrane</keyword>